<feature type="repeat" description="ANK" evidence="2">
    <location>
        <begin position="816"/>
        <end position="848"/>
    </location>
</feature>
<feature type="repeat" description="ANK" evidence="2">
    <location>
        <begin position="784"/>
        <end position="816"/>
    </location>
</feature>
<evidence type="ECO:0000313" key="5">
    <source>
        <dbReference type="EMBL" id="PON21684.1"/>
    </source>
</evidence>
<dbReference type="STRING" id="398673.A0A2P4ZBK6"/>
<dbReference type="InterPro" id="IPR056884">
    <property type="entry name" value="NPHP3-like_N"/>
</dbReference>
<dbReference type="GeneID" id="29990633"/>
<dbReference type="InterPro" id="IPR054471">
    <property type="entry name" value="GPIID_WHD"/>
</dbReference>
<dbReference type="Gene3D" id="1.25.40.20">
    <property type="entry name" value="Ankyrin repeat-containing domain"/>
    <property type="match status" value="1"/>
</dbReference>
<dbReference type="Gene3D" id="3.40.50.300">
    <property type="entry name" value="P-loop containing nucleotide triphosphate hydrolases"/>
    <property type="match status" value="1"/>
</dbReference>
<evidence type="ECO:0000313" key="6">
    <source>
        <dbReference type="Proteomes" id="UP000054821"/>
    </source>
</evidence>
<dbReference type="PANTHER" id="PTHR10039:SF5">
    <property type="entry name" value="NACHT DOMAIN-CONTAINING PROTEIN"/>
    <property type="match status" value="1"/>
</dbReference>
<dbReference type="PANTHER" id="PTHR10039">
    <property type="entry name" value="AMELOGENIN"/>
    <property type="match status" value="1"/>
</dbReference>
<dbReference type="RefSeq" id="XP_018656236.2">
    <property type="nucleotide sequence ID" value="XM_018810550.2"/>
</dbReference>
<dbReference type="EMBL" id="JPDN02000046">
    <property type="protein sequence ID" value="PON21684.1"/>
    <property type="molecule type" value="Genomic_DNA"/>
</dbReference>
<evidence type="ECO:0000256" key="2">
    <source>
        <dbReference type="PROSITE-ProRule" id="PRU00023"/>
    </source>
</evidence>
<evidence type="ECO:0000259" key="3">
    <source>
        <dbReference type="Pfam" id="PF22939"/>
    </source>
</evidence>
<dbReference type="Proteomes" id="UP000054821">
    <property type="component" value="Unassembled WGS sequence"/>
</dbReference>
<evidence type="ECO:0000256" key="1">
    <source>
        <dbReference type="ARBA" id="ARBA00022737"/>
    </source>
</evidence>
<accession>A0A2P4ZBK6</accession>
<evidence type="ECO:0000259" key="4">
    <source>
        <dbReference type="Pfam" id="PF24883"/>
    </source>
</evidence>
<dbReference type="Pfam" id="PF22939">
    <property type="entry name" value="WHD_GPIID"/>
    <property type="match status" value="1"/>
</dbReference>
<protein>
    <submittedName>
        <fullName evidence="5">Kinesin</fullName>
    </submittedName>
</protein>
<feature type="repeat" description="ANK" evidence="2">
    <location>
        <begin position="720"/>
        <end position="752"/>
    </location>
</feature>
<keyword evidence="1" id="KW-0677">Repeat</keyword>
<dbReference type="InterPro" id="IPR036770">
    <property type="entry name" value="Ankyrin_rpt-contain_sf"/>
</dbReference>
<feature type="domain" description="Nephrocystin 3-like N-terminal" evidence="4">
    <location>
        <begin position="107"/>
        <end position="300"/>
    </location>
</feature>
<feature type="repeat" description="ANK" evidence="2">
    <location>
        <begin position="752"/>
        <end position="784"/>
    </location>
</feature>
<organism evidence="5 6">
    <name type="scientific">Trichoderma gamsii</name>
    <dbReference type="NCBI Taxonomy" id="398673"/>
    <lineage>
        <taxon>Eukaryota</taxon>
        <taxon>Fungi</taxon>
        <taxon>Dikarya</taxon>
        <taxon>Ascomycota</taxon>
        <taxon>Pezizomycotina</taxon>
        <taxon>Sordariomycetes</taxon>
        <taxon>Hypocreomycetidae</taxon>
        <taxon>Hypocreales</taxon>
        <taxon>Hypocreaceae</taxon>
        <taxon>Trichoderma</taxon>
    </lineage>
</organism>
<proteinExistence type="predicted"/>
<keyword evidence="2" id="KW-0040">ANK repeat</keyword>
<gene>
    <name evidence="5" type="ORF">TGAM01_v209422</name>
</gene>
<reference evidence="5 6" key="1">
    <citation type="journal article" date="2016" name="Genome Announc.">
        <title>Draft Whole-Genome Sequence of Trichoderma gamsii T6085, a Promising Biocontrol Agent of Fusarium Head Blight on Wheat.</title>
        <authorList>
            <person name="Baroncelli R."/>
            <person name="Zapparata A."/>
            <person name="Piaggeschi G."/>
            <person name="Sarrocco S."/>
            <person name="Vannacci G."/>
        </authorList>
    </citation>
    <scope>NUCLEOTIDE SEQUENCE [LARGE SCALE GENOMIC DNA]</scope>
    <source>
        <strain evidence="5 6">T6085</strain>
    </source>
</reference>
<dbReference type="SMART" id="SM00248">
    <property type="entry name" value="ANK"/>
    <property type="match status" value="6"/>
</dbReference>
<dbReference type="InterPro" id="IPR002110">
    <property type="entry name" value="Ankyrin_rpt"/>
</dbReference>
<dbReference type="PROSITE" id="PS50297">
    <property type="entry name" value="ANK_REP_REGION"/>
    <property type="match status" value="4"/>
</dbReference>
<sequence>MLNNLLESKERLEVRIVLDGIDELYPEDLGRFLSNLREVWKNVEGKLNITSKLKVLIVSRPLPNISEILKDLPFINPEKESTDCLNSLSSMADNQRREIISLGSKKTGAWLWEDDAYKLWSKETKSALLWIQGKPGSGKSTLCKKILKHLQTQHDLPDTYATPNKATFHNIAPQPRHRSVVLASFFYSLRGAKSEISNTHMLQSLLHQLLGQEQRLYPAFRTRYRNLLDRSQSPISWTFKDLHSVFTSLGEFDDFPLTIYLIIDAMDESEQSERSDILLLLKKFCRNESACVIKCVLASRPEEDIKNSFYDIQKSQDFFHLVLERKNEEDIKKFIEIAMYKVQDAYLAERFKLTAEFEDMATYATANLMSRARGVFMWVEIVTRELERAVRRGVSPRKFKEIVDKLPNELEPFYERIVQDLMARFKRQRPKEAKSRLREAQRMLTWVTFAERPLHIREFRDAVATPELVGESSFINLQDDRVDDIAVRQRMSYNCGDLLEIGSSQDSVDFSLAHITNDIVQLLHLTVREFLTSDPRAGKFLMKKNLGEYEIFLNCISYLRLFTENCPATNGNGPNYKEMVCYLANWPLLSYILEFLPQHMRNSDNRDQISNVISKFADFILHQEGSSAFLILEAWLHKAGLCTHSHSASEPATSFRFDCMDIAAAEGSMNVVTTLLEAETAATTDDKYGNLLYNASRRGIYSLTRLLLQKGVDPSSTGEDGNTALQAASAHGHRVTLQLLADYGADVNAQGVNGSALYAAVKNGSVDIVELLLRAGADVNAQEANGSALYAAAENGFQEIVEILLKFRADVNAQEVNGSALYAALKNGSVDIVKLLLDHGADVNAQGSG</sequence>
<dbReference type="SUPFAM" id="SSF52540">
    <property type="entry name" value="P-loop containing nucleoside triphosphate hydrolases"/>
    <property type="match status" value="2"/>
</dbReference>
<name>A0A2P4ZBK6_9HYPO</name>
<dbReference type="SUPFAM" id="SSF48403">
    <property type="entry name" value="Ankyrin repeat"/>
    <property type="match status" value="1"/>
</dbReference>
<dbReference type="Pfam" id="PF12796">
    <property type="entry name" value="Ank_2"/>
    <property type="match status" value="2"/>
</dbReference>
<dbReference type="PROSITE" id="PS50088">
    <property type="entry name" value="ANK_REPEAT"/>
    <property type="match status" value="4"/>
</dbReference>
<dbReference type="AlphaFoldDB" id="A0A2P4ZBK6"/>
<comment type="caution">
    <text evidence="5">The sequence shown here is derived from an EMBL/GenBank/DDBJ whole genome shotgun (WGS) entry which is preliminary data.</text>
</comment>
<dbReference type="Pfam" id="PF24883">
    <property type="entry name" value="NPHP3_N"/>
    <property type="match status" value="1"/>
</dbReference>
<dbReference type="PRINTS" id="PR01415">
    <property type="entry name" value="ANKYRIN"/>
</dbReference>
<dbReference type="InterPro" id="IPR027417">
    <property type="entry name" value="P-loop_NTPase"/>
</dbReference>
<keyword evidence="6" id="KW-1185">Reference proteome</keyword>
<feature type="domain" description="GPI inositol-deacylase winged helix" evidence="3">
    <location>
        <begin position="438"/>
        <end position="541"/>
    </location>
</feature>